<dbReference type="NCBIfam" id="TIGR04085">
    <property type="entry name" value="rSAM_more_4Fe4S"/>
    <property type="match status" value="1"/>
</dbReference>
<dbReference type="Pfam" id="PF04055">
    <property type="entry name" value="Radical_SAM"/>
    <property type="match status" value="1"/>
</dbReference>
<dbReference type="SMART" id="SM00729">
    <property type="entry name" value="Elp3"/>
    <property type="match status" value="1"/>
</dbReference>
<sequence length="489" mass="55902">MRTTGRRYKDEWLPNFFPSRKVGPDHHVRLSRTGALQILSGTEDAQLSEIFMDAALFERLEQSGHIVTAKNAAQVMEDLKTWHLKTFAGASLHMAVLTKRCNLNCTYCHMNPEPMDARHLDMQPDTIDALVRFALSTPNPLIHFEFQGGEPFLNFPGMVHLVEEAHRQNEKVGKKLDFGVTTNLMVVTREHMEFCRKHRINVSYSLNGPPDVHDRFRITRTGAGSYRSVVEKLREFQKEFPDILSTSPLCVVGSANAPDFRRTIDFYHEMGFKNVGVIKLKHLGNTVKNGLRFDMRDFLKHYLDALDYIYEKNQRLNADYSERMLRVLMVKILFKTDVGYVDWANPCGDFSGAIVYDYDGEIVPSDEARSLRDYFGLGNVRDVTYEQLIQDKNTFRTMNLSLRDRDAECRECAYNPYCGVLPVLDYARTGDPTPRPHGSDECIQVLGILDWVFKKLVEDPLPLFRMLPGMEGALMELANSLEAPQATTA</sequence>
<dbReference type="PROSITE" id="PS51918">
    <property type="entry name" value="RADICAL_SAM"/>
    <property type="match status" value="1"/>
</dbReference>
<evidence type="ECO:0000313" key="9">
    <source>
        <dbReference type="Proteomes" id="UP000518300"/>
    </source>
</evidence>
<reference evidence="8 9" key="1">
    <citation type="submission" date="2020-04" db="EMBL/GenBank/DDBJ databases">
        <title>Draft genome of Pyxidicoccus fallax type strain.</title>
        <authorList>
            <person name="Whitworth D.E."/>
        </authorList>
    </citation>
    <scope>NUCLEOTIDE SEQUENCE [LARGE SCALE GENOMIC DNA]</scope>
    <source>
        <strain evidence="8 9">DSM 14698</strain>
    </source>
</reference>
<dbReference type="SFLD" id="SFLDG01067">
    <property type="entry name" value="SPASM/twitch_domain_containing"/>
    <property type="match status" value="1"/>
</dbReference>
<evidence type="ECO:0000256" key="4">
    <source>
        <dbReference type="ARBA" id="ARBA00022723"/>
    </source>
</evidence>
<name>A0A848L7V1_9BACT</name>
<keyword evidence="3" id="KW-0949">S-adenosyl-L-methionine</keyword>
<proteinExistence type="predicted"/>
<dbReference type="InterPro" id="IPR000385">
    <property type="entry name" value="MoaA_NifB_PqqE_Fe-S-bd_CS"/>
</dbReference>
<dbReference type="InterPro" id="IPR013785">
    <property type="entry name" value="Aldolase_TIM"/>
</dbReference>
<evidence type="ECO:0000256" key="6">
    <source>
        <dbReference type="ARBA" id="ARBA00023014"/>
    </source>
</evidence>
<comment type="caution">
    <text evidence="8">The sequence shown here is derived from an EMBL/GenBank/DDBJ whole genome shotgun (WGS) entry which is preliminary data.</text>
</comment>
<dbReference type="GO" id="GO:0046872">
    <property type="term" value="F:metal ion binding"/>
    <property type="evidence" value="ECO:0007669"/>
    <property type="project" value="UniProtKB-KW"/>
</dbReference>
<keyword evidence="5" id="KW-0408">Iron</keyword>
<dbReference type="GO" id="GO:0051539">
    <property type="term" value="F:4 iron, 4 sulfur cluster binding"/>
    <property type="evidence" value="ECO:0007669"/>
    <property type="project" value="UniProtKB-KW"/>
</dbReference>
<feature type="domain" description="Radical SAM core" evidence="7">
    <location>
        <begin position="86"/>
        <end position="319"/>
    </location>
</feature>
<dbReference type="SFLD" id="SFLDG01386">
    <property type="entry name" value="main_SPASM_domain-containing"/>
    <property type="match status" value="1"/>
</dbReference>
<dbReference type="Proteomes" id="UP000518300">
    <property type="component" value="Unassembled WGS sequence"/>
</dbReference>
<dbReference type="InterPro" id="IPR006638">
    <property type="entry name" value="Elp3/MiaA/NifB-like_rSAM"/>
</dbReference>
<dbReference type="AlphaFoldDB" id="A0A848L7V1"/>
<evidence type="ECO:0000259" key="7">
    <source>
        <dbReference type="PROSITE" id="PS51918"/>
    </source>
</evidence>
<keyword evidence="9" id="KW-1185">Reference proteome</keyword>
<evidence type="ECO:0000256" key="5">
    <source>
        <dbReference type="ARBA" id="ARBA00023004"/>
    </source>
</evidence>
<keyword evidence="2" id="KW-0004">4Fe-4S</keyword>
<protein>
    <submittedName>
        <fullName evidence="8">Radical SAM protein</fullName>
    </submittedName>
</protein>
<dbReference type="InterPro" id="IPR007197">
    <property type="entry name" value="rSAM"/>
</dbReference>
<dbReference type="RefSeq" id="WP_169343933.1">
    <property type="nucleotide sequence ID" value="NZ_JABBJJ010000022.1"/>
</dbReference>
<dbReference type="Gene3D" id="3.20.20.70">
    <property type="entry name" value="Aldolase class I"/>
    <property type="match status" value="1"/>
</dbReference>
<evidence type="ECO:0000256" key="3">
    <source>
        <dbReference type="ARBA" id="ARBA00022691"/>
    </source>
</evidence>
<keyword evidence="6" id="KW-0411">Iron-sulfur</keyword>
<gene>
    <name evidence="8" type="ORF">HG543_07165</name>
</gene>
<keyword evidence="4" id="KW-0479">Metal-binding</keyword>
<dbReference type="InterPro" id="IPR023885">
    <property type="entry name" value="4Fe4S-binding_SPASM_dom"/>
</dbReference>
<dbReference type="GO" id="GO:0032324">
    <property type="term" value="P:molybdopterin cofactor biosynthetic process"/>
    <property type="evidence" value="ECO:0007669"/>
    <property type="project" value="UniProtKB-ARBA"/>
</dbReference>
<dbReference type="InterPro" id="IPR023867">
    <property type="entry name" value="Sulphatase_maturase_rSAM"/>
</dbReference>
<organism evidence="8 9">
    <name type="scientific">Pyxidicoccus fallax</name>
    <dbReference type="NCBI Taxonomy" id="394095"/>
    <lineage>
        <taxon>Bacteria</taxon>
        <taxon>Pseudomonadati</taxon>
        <taxon>Myxococcota</taxon>
        <taxon>Myxococcia</taxon>
        <taxon>Myxococcales</taxon>
        <taxon>Cystobacterineae</taxon>
        <taxon>Myxococcaceae</taxon>
        <taxon>Pyxidicoccus</taxon>
    </lineage>
</organism>
<evidence type="ECO:0000256" key="2">
    <source>
        <dbReference type="ARBA" id="ARBA00022485"/>
    </source>
</evidence>
<dbReference type="PROSITE" id="PS01305">
    <property type="entry name" value="MOAA_NIFB_PQQE"/>
    <property type="match status" value="1"/>
</dbReference>
<dbReference type="SUPFAM" id="SSF102114">
    <property type="entry name" value="Radical SAM enzymes"/>
    <property type="match status" value="1"/>
</dbReference>
<comment type="cofactor">
    <cofactor evidence="1">
        <name>[4Fe-4S] cluster</name>
        <dbReference type="ChEBI" id="CHEBI:49883"/>
    </cofactor>
</comment>
<dbReference type="SFLD" id="SFLDG01384">
    <property type="entry name" value="thioether_bond_formation_requi"/>
    <property type="match status" value="1"/>
</dbReference>
<dbReference type="InterPro" id="IPR058240">
    <property type="entry name" value="rSAM_sf"/>
</dbReference>
<evidence type="ECO:0000256" key="1">
    <source>
        <dbReference type="ARBA" id="ARBA00001966"/>
    </source>
</evidence>
<dbReference type="SFLD" id="SFLDS00029">
    <property type="entry name" value="Radical_SAM"/>
    <property type="match status" value="1"/>
</dbReference>
<evidence type="ECO:0000313" key="8">
    <source>
        <dbReference type="EMBL" id="NMO14637.1"/>
    </source>
</evidence>
<dbReference type="PANTHER" id="PTHR43273">
    <property type="entry name" value="ANAEROBIC SULFATASE-MATURATING ENZYME HOMOLOG ASLB-RELATED"/>
    <property type="match status" value="1"/>
</dbReference>
<dbReference type="GO" id="GO:0016491">
    <property type="term" value="F:oxidoreductase activity"/>
    <property type="evidence" value="ECO:0007669"/>
    <property type="project" value="InterPro"/>
</dbReference>
<dbReference type="EMBL" id="JABBJJ010000022">
    <property type="protein sequence ID" value="NMO14637.1"/>
    <property type="molecule type" value="Genomic_DNA"/>
</dbReference>
<accession>A0A848L7V1</accession>
<dbReference type="PANTHER" id="PTHR43273:SF8">
    <property type="entry name" value="RADICAL SAM DOMAIN PROTEIN"/>
    <property type="match status" value="1"/>
</dbReference>
<dbReference type="CDD" id="cd01335">
    <property type="entry name" value="Radical_SAM"/>
    <property type="match status" value="1"/>
</dbReference>